<protein>
    <recommendedName>
        <fullName evidence="1">YARHG domain-containing protein</fullName>
    </recommendedName>
</protein>
<evidence type="ECO:0000313" key="2">
    <source>
        <dbReference type="EMBL" id="OEO30244.1"/>
    </source>
</evidence>
<proteinExistence type="predicted"/>
<evidence type="ECO:0000259" key="1">
    <source>
        <dbReference type="SMART" id="SM01324"/>
    </source>
</evidence>
<dbReference type="InterPro" id="IPR025582">
    <property type="entry name" value="YARHG_dom"/>
</dbReference>
<sequence length="81" mass="9360">MLAFCLLGATTGQALAESCFDLWMARNTIYDDNGYCFSTELAQEYFDNDDCWTKKPKFSKAERREIEAIKQEEDDRGCKVN</sequence>
<reference evidence="2 3" key="1">
    <citation type="journal article" date="2015" name="Genome Announc.">
        <title>Genome Assemblies of Three Soil-Associated Devosia species: D. insulae, D. limi, and D. soli.</title>
        <authorList>
            <person name="Hassan Y.I."/>
            <person name="Lepp D."/>
            <person name="Zhou T."/>
        </authorList>
    </citation>
    <scope>NUCLEOTIDE SEQUENCE [LARGE SCALE GENOMIC DNA]</scope>
    <source>
        <strain evidence="2 3">DS-56</strain>
    </source>
</reference>
<dbReference type="InterPro" id="IPR038434">
    <property type="entry name" value="YARHG_sf"/>
</dbReference>
<dbReference type="Gene3D" id="1.20.58.1690">
    <property type="match status" value="1"/>
</dbReference>
<comment type="caution">
    <text evidence="2">The sequence shown here is derived from an EMBL/GenBank/DDBJ whole genome shotgun (WGS) entry which is preliminary data.</text>
</comment>
<gene>
    <name evidence="2" type="ORF">VW23_022275</name>
</gene>
<accession>A0A1E5XP07</accession>
<evidence type="ECO:0000313" key="3">
    <source>
        <dbReference type="Proteomes" id="UP000095463"/>
    </source>
</evidence>
<feature type="domain" description="YARHG" evidence="1">
    <location>
        <begin position="2"/>
        <end position="74"/>
    </location>
</feature>
<keyword evidence="3" id="KW-1185">Reference proteome</keyword>
<dbReference type="AlphaFoldDB" id="A0A1E5XP07"/>
<dbReference type="Proteomes" id="UP000095463">
    <property type="component" value="Unassembled WGS sequence"/>
</dbReference>
<dbReference type="SMART" id="SM01324">
    <property type="entry name" value="YARHG"/>
    <property type="match status" value="1"/>
</dbReference>
<name>A0A1E5XP07_9HYPH</name>
<dbReference type="EMBL" id="LAJE02000221">
    <property type="protein sequence ID" value="OEO30244.1"/>
    <property type="molecule type" value="Genomic_DNA"/>
</dbReference>
<organism evidence="2 3">
    <name type="scientific">Devosia insulae DS-56</name>
    <dbReference type="NCBI Taxonomy" id="1116389"/>
    <lineage>
        <taxon>Bacteria</taxon>
        <taxon>Pseudomonadati</taxon>
        <taxon>Pseudomonadota</taxon>
        <taxon>Alphaproteobacteria</taxon>
        <taxon>Hyphomicrobiales</taxon>
        <taxon>Devosiaceae</taxon>
        <taxon>Devosia</taxon>
    </lineage>
</organism>
<dbReference type="Pfam" id="PF13308">
    <property type="entry name" value="YARHG"/>
    <property type="match status" value="1"/>
</dbReference>